<accession>A0A4Y3TWR0</accession>
<protein>
    <recommendedName>
        <fullName evidence="3">Flagellar assembly protein FliH/Type III secretion system HrpE domain-containing protein</fullName>
    </recommendedName>
</protein>
<evidence type="ECO:0000313" key="2">
    <source>
        <dbReference type="Proteomes" id="UP000317730"/>
    </source>
</evidence>
<organism evidence="1 2">
    <name type="scientific">Acetobacter peroxydans</name>
    <dbReference type="NCBI Taxonomy" id="104098"/>
    <lineage>
        <taxon>Bacteria</taxon>
        <taxon>Pseudomonadati</taxon>
        <taxon>Pseudomonadota</taxon>
        <taxon>Alphaproteobacteria</taxon>
        <taxon>Acetobacterales</taxon>
        <taxon>Acetobacteraceae</taxon>
        <taxon>Acetobacter</taxon>
    </lineage>
</organism>
<sequence length="251" mass="26891">MTDGFVPFQPVSKQVAGEVAHFVVPGGNVAQGRGRPIEFEDFGASLSEAPVVVKQPEPEETAEPDPDLVSMTQEQLEELRTAAFQEGFEKGAAEKEEALRVAYTGSFSSLEAAFRAEDARRDEALQTAAESFVGTVVDIVAQLAALHADVLDGVRRDLVADAAAFVKECEGAVTVRCGPVDGARLQEIFKDSATVRIEMVPELAEGAISIASSVNTIVIDPQQWRKSVTEKIVAAVTALAKQRIRLNKPAE</sequence>
<evidence type="ECO:0000313" key="1">
    <source>
        <dbReference type="EMBL" id="GEB85899.1"/>
    </source>
</evidence>
<dbReference type="Proteomes" id="UP000317730">
    <property type="component" value="Unassembled WGS sequence"/>
</dbReference>
<dbReference type="AlphaFoldDB" id="A0A4Y3TWR0"/>
<dbReference type="OrthoDB" id="7218570at2"/>
<evidence type="ECO:0008006" key="3">
    <source>
        <dbReference type="Google" id="ProtNLM"/>
    </source>
</evidence>
<proteinExistence type="predicted"/>
<reference evidence="1 2" key="1">
    <citation type="submission" date="2019-06" db="EMBL/GenBank/DDBJ databases">
        <title>Whole genome shotgun sequence of Acetobacter peroxydans NBRC 13755.</title>
        <authorList>
            <person name="Hosoyama A."/>
            <person name="Uohara A."/>
            <person name="Ohji S."/>
            <person name="Ichikawa N."/>
        </authorList>
    </citation>
    <scope>NUCLEOTIDE SEQUENCE [LARGE SCALE GENOMIC DNA]</scope>
    <source>
        <strain evidence="1 2">NBRC 13755</strain>
    </source>
</reference>
<dbReference type="RefSeq" id="WP_141376528.1">
    <property type="nucleotide sequence ID" value="NZ_BAPL01000030.1"/>
</dbReference>
<keyword evidence="2" id="KW-1185">Reference proteome</keyword>
<name>A0A4Y3TWR0_9PROT</name>
<comment type="caution">
    <text evidence="1">The sequence shown here is derived from an EMBL/GenBank/DDBJ whole genome shotgun (WGS) entry which is preliminary data.</text>
</comment>
<gene>
    <name evidence="1" type="ORF">APE01nite_16960</name>
</gene>
<dbReference type="EMBL" id="BJMV01000008">
    <property type="protein sequence ID" value="GEB85899.1"/>
    <property type="molecule type" value="Genomic_DNA"/>
</dbReference>